<feature type="compositionally biased region" description="Low complexity" evidence="1">
    <location>
        <begin position="123"/>
        <end position="141"/>
    </location>
</feature>
<name>A0ABX5KW00_9BURK</name>
<keyword evidence="2" id="KW-1133">Transmembrane helix</keyword>
<feature type="region of interest" description="Disordered" evidence="1">
    <location>
        <begin position="76"/>
        <end position="174"/>
    </location>
</feature>
<feature type="compositionally biased region" description="Polar residues" evidence="1">
    <location>
        <begin position="157"/>
        <end position="167"/>
    </location>
</feature>
<keyword evidence="4" id="KW-1185">Reference proteome</keyword>
<gene>
    <name evidence="3" type="ORF">C7402_101471</name>
</gene>
<dbReference type="Proteomes" id="UP000245712">
    <property type="component" value="Unassembled WGS sequence"/>
</dbReference>
<dbReference type="EMBL" id="QEOB01000001">
    <property type="protein sequence ID" value="PVX97757.1"/>
    <property type="molecule type" value="Genomic_DNA"/>
</dbReference>
<evidence type="ECO:0000256" key="2">
    <source>
        <dbReference type="SAM" id="Phobius"/>
    </source>
</evidence>
<comment type="caution">
    <text evidence="3">The sequence shown here is derived from an EMBL/GenBank/DDBJ whole genome shotgun (WGS) entry which is preliminary data.</text>
</comment>
<feature type="region of interest" description="Disordered" evidence="1">
    <location>
        <begin position="1"/>
        <end position="20"/>
    </location>
</feature>
<reference evidence="3 4" key="1">
    <citation type="submission" date="2018-05" db="EMBL/GenBank/DDBJ databases">
        <title>Genomic Encyclopedia of Type Strains, Phase IV (KMG-V): Genome sequencing to study the core and pangenomes of soil and plant-associated prokaryotes.</title>
        <authorList>
            <person name="Whitman W."/>
        </authorList>
    </citation>
    <scope>NUCLEOTIDE SEQUENCE [LARGE SCALE GENOMIC DNA]</scope>
    <source>
        <strain evidence="3 4">SCZa-39</strain>
    </source>
</reference>
<dbReference type="Pfam" id="PF11306">
    <property type="entry name" value="DUF3108"/>
    <property type="match status" value="1"/>
</dbReference>
<feature type="region of interest" description="Disordered" evidence="1">
    <location>
        <begin position="387"/>
        <end position="497"/>
    </location>
</feature>
<feature type="compositionally biased region" description="Pro residues" evidence="1">
    <location>
        <begin position="108"/>
        <end position="122"/>
    </location>
</feature>
<evidence type="ECO:0000313" key="3">
    <source>
        <dbReference type="EMBL" id="PVX97757.1"/>
    </source>
</evidence>
<dbReference type="RefSeq" id="WP_116609495.1">
    <property type="nucleotide sequence ID" value="NZ_CAJZAT010000039.1"/>
</dbReference>
<sequence length="497" mass="52488">MSTSAASREARRQNHDAHTPRRTRPWRWIGVFIAVTALHWLAAEWFERHHGAPPSAAHVRVPVQVALLKPERIEREARPAGPAPAPQAAAPKPAPKPAEPHTLRAITPPKPHPKTPASPPAAKPDTQAASAPEAAASAPAAGAGGSGTASAAPGNGKQPSAQATQASHGVKFSVPPSGELQYDTFYNGVRNQPGTIHWSSDGQRYEMVVSVPLPFVGTFTWTSKGHVDAFGLAPDQYIETRGHRPSNVTVFNRTDKQIVFTRTPDSLALSDGAQDRFSMIMQLASLVRGDPDAYKPGVTREFYVADNDSGETWPITTIGDETVGTDHGYVTARHFMRLPRREGDKRRIDVWLAPSLGWLPVRLLQTEPNGTQFELVWRGALTVPAAAQNASAPTPDAATATPGATSNAAPNEAPGTAPAVTPNATPDTTSPQSAMPPAQPGEAQPPSQGQSQAQPAPQAPMQPAAPSANMQTESMPQTPVDGAEPSTTSPGPAPEHP</sequence>
<evidence type="ECO:0000313" key="4">
    <source>
        <dbReference type="Proteomes" id="UP000245712"/>
    </source>
</evidence>
<dbReference type="InterPro" id="IPR021457">
    <property type="entry name" value="DUF3108"/>
</dbReference>
<accession>A0ABX5KW00</accession>
<feature type="transmembrane region" description="Helical" evidence="2">
    <location>
        <begin position="28"/>
        <end position="46"/>
    </location>
</feature>
<keyword evidence="2" id="KW-0812">Transmembrane</keyword>
<feature type="compositionally biased region" description="Polar residues" evidence="1">
    <location>
        <begin position="422"/>
        <end position="433"/>
    </location>
</feature>
<evidence type="ECO:0000256" key="1">
    <source>
        <dbReference type="SAM" id="MobiDB-lite"/>
    </source>
</evidence>
<feature type="compositionally biased region" description="Low complexity" evidence="1">
    <location>
        <begin position="440"/>
        <end position="471"/>
    </location>
</feature>
<proteinExistence type="predicted"/>
<protein>
    <submittedName>
        <fullName evidence="3">Uncharacterized protein DUF3108</fullName>
    </submittedName>
</protein>
<feature type="compositionally biased region" description="Basic and acidic residues" evidence="1">
    <location>
        <begin position="8"/>
        <end position="19"/>
    </location>
</feature>
<feature type="compositionally biased region" description="Low complexity" evidence="1">
    <location>
        <begin position="390"/>
        <end position="405"/>
    </location>
</feature>
<organism evidence="3 4">
    <name type="scientific">Paraburkholderia unamae</name>
    <dbReference type="NCBI Taxonomy" id="219649"/>
    <lineage>
        <taxon>Bacteria</taxon>
        <taxon>Pseudomonadati</taxon>
        <taxon>Pseudomonadota</taxon>
        <taxon>Betaproteobacteria</taxon>
        <taxon>Burkholderiales</taxon>
        <taxon>Burkholderiaceae</taxon>
        <taxon>Paraburkholderia</taxon>
    </lineage>
</organism>
<keyword evidence="2" id="KW-0472">Membrane</keyword>